<gene>
    <name evidence="6" type="ORF">DEW08_06615</name>
</gene>
<dbReference type="Pfam" id="PF03050">
    <property type="entry name" value="DDE_Tnp_IS66"/>
    <property type="match status" value="1"/>
</dbReference>
<dbReference type="InterPro" id="IPR004291">
    <property type="entry name" value="Transposase_IS66_central"/>
</dbReference>
<dbReference type="InterPro" id="IPR052344">
    <property type="entry name" value="Transposase-related"/>
</dbReference>
<evidence type="ECO:0000259" key="5">
    <source>
        <dbReference type="Pfam" id="PF13007"/>
    </source>
</evidence>
<evidence type="ECO:0000256" key="1">
    <source>
        <dbReference type="SAM" id="Coils"/>
    </source>
</evidence>
<evidence type="ECO:0000256" key="2">
    <source>
        <dbReference type="SAM" id="MobiDB-lite"/>
    </source>
</evidence>
<dbReference type="InterPro" id="IPR024474">
    <property type="entry name" value="Znf_dom_IS66"/>
</dbReference>
<dbReference type="InterPro" id="IPR024463">
    <property type="entry name" value="Transposase_TnpC_homeodom"/>
</dbReference>
<dbReference type="Pfam" id="PF13007">
    <property type="entry name" value="LZ_Tnp_IS66"/>
    <property type="match status" value="1"/>
</dbReference>
<dbReference type="KEGG" id="azz:DEW08_06615"/>
<evidence type="ECO:0000259" key="4">
    <source>
        <dbReference type="Pfam" id="PF13005"/>
    </source>
</evidence>
<feature type="region of interest" description="Disordered" evidence="2">
    <location>
        <begin position="85"/>
        <end position="111"/>
    </location>
</feature>
<organism evidence="6 7">
    <name type="scientific">Azospirillum thermophilum</name>
    <dbReference type="NCBI Taxonomy" id="2202148"/>
    <lineage>
        <taxon>Bacteria</taxon>
        <taxon>Pseudomonadati</taxon>
        <taxon>Pseudomonadota</taxon>
        <taxon>Alphaproteobacteria</taxon>
        <taxon>Rhodospirillales</taxon>
        <taxon>Azospirillaceae</taxon>
        <taxon>Azospirillum</taxon>
    </lineage>
</organism>
<name>A0A2S2CNL7_9PROT</name>
<proteinExistence type="predicted"/>
<protein>
    <submittedName>
        <fullName evidence="6">IS66 family transposase</fullName>
    </submittedName>
</protein>
<dbReference type="PANTHER" id="PTHR33678:SF1">
    <property type="entry name" value="BLL1576 PROTEIN"/>
    <property type="match status" value="1"/>
</dbReference>
<dbReference type="AlphaFoldDB" id="A0A2S2CNL7"/>
<sequence length="486" mass="53633">MLVAVTTAPDLLPSDPNELRALLLAERARHAAELSAARSRAEEEIARLRQIIRELQRHRFGRRAERLDPDQLALALEDLEQTLAAKEAEPAGSAASKPAPSPARRTVNRGNLPADLPREEILIDVADKTCRCCGGALHPIGEDVSQRLDLVPARFRVLVTRRPKYACRRCEEGVVQAAAPARIVDAGIPTEALIAHVLVSKYADHLPLYRQAQIYARQGVDLDRSTLADWVGRAAWYLRPLHERLLANLKASGKLFADETTAPVLDPGRGSTKTSQLWAYARDDRPWGGPEPPAVAYVYAPDRKAERPVAHLRGFTGVLQVDGYAGYRKLSEAGAVRLAFCWSHVRRGFYDLQTGGSAPIASEALLRIAKLYAVEAEIRGRDAEARRRERQARTAPLVAELKTWLEKQLAAVSRKSTLAEAIRYALSRWEGLTLFLDDGRVEIDSNSVERCIRPLALTRNYAQPMIMCRSPAELIAGYAGTGVCCA</sequence>
<accession>A0A2S2CNL7</accession>
<dbReference type="Pfam" id="PF13005">
    <property type="entry name" value="zf-IS66"/>
    <property type="match status" value="1"/>
</dbReference>
<feature type="domain" description="Transposase IS66 central" evidence="3">
    <location>
        <begin position="187"/>
        <end position="460"/>
    </location>
</feature>
<dbReference type="Proteomes" id="UP000245629">
    <property type="component" value="Chromosome 2"/>
</dbReference>
<evidence type="ECO:0000313" key="7">
    <source>
        <dbReference type="Proteomes" id="UP000245629"/>
    </source>
</evidence>
<dbReference type="PANTHER" id="PTHR33678">
    <property type="entry name" value="BLL1576 PROTEIN"/>
    <property type="match status" value="1"/>
</dbReference>
<keyword evidence="7" id="KW-1185">Reference proteome</keyword>
<dbReference type="NCBIfam" id="NF033517">
    <property type="entry name" value="transpos_IS66"/>
    <property type="match status" value="1"/>
</dbReference>
<feature type="domain" description="Transposase TnpC homeodomain" evidence="5">
    <location>
        <begin position="47"/>
        <end position="121"/>
    </location>
</feature>
<feature type="domain" description="Transposase IS66 zinc-finger binding" evidence="4">
    <location>
        <begin position="127"/>
        <end position="171"/>
    </location>
</feature>
<reference evidence="7" key="1">
    <citation type="submission" date="2018-05" db="EMBL/GenBank/DDBJ databases">
        <title>Azospirillum thermophila sp. nov., a novel isolated from hot spring.</title>
        <authorList>
            <person name="Zhao Z."/>
        </authorList>
    </citation>
    <scope>NUCLEOTIDE SEQUENCE [LARGE SCALE GENOMIC DNA]</scope>
    <source>
        <strain evidence="7">CFH 70021</strain>
    </source>
</reference>
<keyword evidence="1" id="KW-0175">Coiled coil</keyword>
<dbReference type="EMBL" id="CP029353">
    <property type="protein sequence ID" value="AWK85970.1"/>
    <property type="molecule type" value="Genomic_DNA"/>
</dbReference>
<feature type="coiled-coil region" evidence="1">
    <location>
        <begin position="31"/>
        <end position="58"/>
    </location>
</feature>
<evidence type="ECO:0000313" key="6">
    <source>
        <dbReference type="EMBL" id="AWK85970.1"/>
    </source>
</evidence>
<evidence type="ECO:0000259" key="3">
    <source>
        <dbReference type="Pfam" id="PF03050"/>
    </source>
</evidence>